<gene>
    <name evidence="8" type="ORF">HZS61_014801</name>
</gene>
<dbReference type="PROSITE" id="PS51253">
    <property type="entry name" value="HTH_CENPB"/>
    <property type="match status" value="1"/>
</dbReference>
<dbReference type="Gene3D" id="3.20.20.80">
    <property type="entry name" value="Glycosidases"/>
    <property type="match status" value="1"/>
</dbReference>
<comment type="caution">
    <text evidence="8">The sequence shown here is derived from an EMBL/GenBank/DDBJ whole genome shotgun (WGS) entry which is preliminary data.</text>
</comment>
<evidence type="ECO:0000256" key="2">
    <source>
        <dbReference type="ARBA" id="ARBA00007806"/>
    </source>
</evidence>
<dbReference type="InterPro" id="IPR013780">
    <property type="entry name" value="Glyco_hydro_b"/>
</dbReference>
<dbReference type="EC" id="3.2.1.20" evidence="3"/>
<dbReference type="InterPro" id="IPR006600">
    <property type="entry name" value="HTH_CenpB_DNA-bd_dom"/>
</dbReference>
<dbReference type="InterPro" id="IPR011013">
    <property type="entry name" value="Gal_mutarotase_sf_dom"/>
</dbReference>
<accession>A0A8H6GLK7</accession>
<reference evidence="8 9" key="1">
    <citation type="journal article" date="2020" name="bioRxiv">
        <title>A chromosome-scale genome assembly for the Fusarium oxysporum strain Fo5176 to establish a model Arabidopsis-fungal pathosystem.</title>
        <authorList>
            <person name="Fokkens L."/>
            <person name="Guo L."/>
            <person name="Dora S."/>
            <person name="Wang B."/>
            <person name="Ye K."/>
            <person name="Sanchez-Rodriguez C."/>
            <person name="Croll D."/>
        </authorList>
    </citation>
    <scope>NUCLEOTIDE SEQUENCE [LARGE SCALE GENOMIC DNA]</scope>
    <source>
        <strain evidence="8 9">Fo5176</strain>
    </source>
</reference>
<dbReference type="Pfam" id="PF21365">
    <property type="entry name" value="Glyco_hydro_31_3rd"/>
    <property type="match status" value="1"/>
</dbReference>
<keyword evidence="4" id="KW-0238">DNA-binding</keyword>
<dbReference type="PANTHER" id="PTHR22762">
    <property type="entry name" value="ALPHA-GLUCOSIDASE"/>
    <property type="match status" value="1"/>
</dbReference>
<evidence type="ECO:0000256" key="1">
    <source>
        <dbReference type="ARBA" id="ARBA00001657"/>
    </source>
</evidence>
<evidence type="ECO:0000259" key="7">
    <source>
        <dbReference type="PROSITE" id="PS51253"/>
    </source>
</evidence>
<dbReference type="AlphaFoldDB" id="A0A8H6GLK7"/>
<comment type="catalytic activity">
    <reaction evidence="1">
        <text>Hydrolysis of terminal, non-reducing (1-&gt;4)-linked alpha-D-glucose residues with release of alpha-D-glucose.</text>
        <dbReference type="EC" id="3.2.1.20"/>
    </reaction>
</comment>
<dbReference type="SUPFAM" id="SSF74650">
    <property type="entry name" value="Galactose mutarotase-like"/>
    <property type="match status" value="1"/>
</dbReference>
<evidence type="ECO:0000256" key="4">
    <source>
        <dbReference type="ARBA" id="ARBA00023125"/>
    </source>
</evidence>
<dbReference type="PANTHER" id="PTHR22762:SF133">
    <property type="entry name" value="P-TYPE DOMAIN-CONTAINING PROTEIN"/>
    <property type="match status" value="1"/>
</dbReference>
<evidence type="ECO:0000313" key="9">
    <source>
        <dbReference type="Proteomes" id="UP000593570"/>
    </source>
</evidence>
<dbReference type="GO" id="GO:0030246">
    <property type="term" value="F:carbohydrate binding"/>
    <property type="evidence" value="ECO:0007669"/>
    <property type="project" value="InterPro"/>
</dbReference>
<dbReference type="GO" id="GO:0004558">
    <property type="term" value="F:alpha-1,4-glucosidase activity"/>
    <property type="evidence" value="ECO:0007669"/>
    <property type="project" value="UniProtKB-EC"/>
</dbReference>
<feature type="compositionally biased region" description="Basic and acidic residues" evidence="6">
    <location>
        <begin position="184"/>
        <end position="200"/>
    </location>
</feature>
<dbReference type="SMART" id="SM00674">
    <property type="entry name" value="CENPB"/>
    <property type="match status" value="1"/>
</dbReference>
<sequence>MVRRNYTEDDVAEAILDTTDRGLLQNEAAQKRGVPQSTLSGRLFGQASRNERIQAHQRIPKSQEETLIRWVLRQESLGYAPSHSQLRACVEAILKQQGDNKPLGKHWTTRFVKRHLELSTKLGKRQEAARIDGFTPKAVNWYFDIRENEYGWIKPENTVNVDEGGILVGFVPERFKTPSPPQLHSDDTPKTSRQVRDLAKHRSRPTRRKYSKIAKGLEALEMKVAVQNARITGLEEQMAQVRRGKKRKAVPNPNRRFMALAETLTAGEALPDSKKAEIEVDVDEKDESVIEVGVSNSPSFQFKITRSCNREVLFSTYGHVIVFEDQFIELVTNMEPDYNVYGLAENIHDFHLGHNFTQTFWTNDAGIEHGNPIDGNIYGVHPFYQQSRYHKGSNTTSHGVYARNAHGQEWLLRSKTLTYRTIGGSVDIYFLSGQNKQGGSTAIETMRQYHAGCVGLPAMQMFWTLGFHQCRLGYDTLDKIEAVVENYRAADIPLEAIWSDFDMFDGFRSFANNPVTFPPDRMSKWVDWLHENEQYYVPLVWANIYRPNPDDPKDTYGPYERGAKLKAFIRDPESGDFYTGNNWPGFVVWGDFMLPETHKWWAEELKIWYDSVPYDGMLSDLTEPASYCVGPCGNSRLDMNPVHVPFLIPGEKLRMFYEYPDGFSVTNRSEAEMAKELAANQSAEVQAAHVFQVPATSTLGRTEPTPGVRNLTYPPYVLNNLQPGHSIRRMTISPDATHNDELNTTEYQMHNLFGNQISNATYHGLLELFPGRRPFNIARGNFAGIGRYATRWGGDNSSKWGSMFLSISHALTHMMAGIPMFGVDICGYSHNASFDLCARWMSLGAFMPFYRNHNMGGTISQEAFVWSSVAEASRRAIAIRYSLLNYIYTLFYYANTKGGLVMRALAWEFPNDESLKATYSQFLLGPSLLVTPVLTPNSKTVRGVFPGIGEGTRWYDWYTLNEVYAKPQENVTLDAPLEHINLHIRGGTVFTLQKPGNTTTATRRNPFSLLLALDDNEYAEGSVYFDDGVSLKPEATKTVAYTFRKGILRAETTGDYKVSPPLVNITVAGLRKAPKRVEFHSDEGKQKGLSPKLEYSKGTAYVTELEHFTWNGAFRHNFQVTFKY</sequence>
<dbReference type="EMBL" id="JACDXP010000007">
    <property type="protein sequence ID" value="KAF6520543.1"/>
    <property type="molecule type" value="Genomic_DNA"/>
</dbReference>
<proteinExistence type="inferred from homology"/>
<comment type="similarity">
    <text evidence="2">Belongs to the glycosyl hydrolase 31 family.</text>
</comment>
<feature type="region of interest" description="Disordered" evidence="6">
    <location>
        <begin position="177"/>
        <end position="209"/>
    </location>
</feature>
<dbReference type="InterPro" id="IPR017853">
    <property type="entry name" value="GH"/>
</dbReference>
<dbReference type="InterPro" id="IPR000322">
    <property type="entry name" value="Glyco_hydro_31_TIM"/>
</dbReference>
<dbReference type="SUPFAM" id="SSF51445">
    <property type="entry name" value="(Trans)glycosidases"/>
    <property type="match status" value="1"/>
</dbReference>
<dbReference type="GO" id="GO:0003677">
    <property type="term" value="F:DNA binding"/>
    <property type="evidence" value="ECO:0007669"/>
    <property type="project" value="UniProtKB-KW"/>
</dbReference>
<name>A0A8H6GLK7_FUSOX</name>
<evidence type="ECO:0000256" key="6">
    <source>
        <dbReference type="SAM" id="MobiDB-lite"/>
    </source>
</evidence>
<dbReference type="Pfam" id="PF01055">
    <property type="entry name" value="Glyco_hydro_31_2nd"/>
    <property type="match status" value="1"/>
</dbReference>
<dbReference type="InterPro" id="IPR048395">
    <property type="entry name" value="Glyco_hydro_31_C"/>
</dbReference>
<dbReference type="Proteomes" id="UP000593570">
    <property type="component" value="Unassembled WGS sequence"/>
</dbReference>
<evidence type="ECO:0000256" key="5">
    <source>
        <dbReference type="ARBA" id="ARBA00023180"/>
    </source>
</evidence>
<dbReference type="SUPFAM" id="SSF51011">
    <property type="entry name" value="Glycosyl hydrolase domain"/>
    <property type="match status" value="1"/>
</dbReference>
<evidence type="ECO:0000256" key="3">
    <source>
        <dbReference type="ARBA" id="ARBA00012741"/>
    </source>
</evidence>
<keyword evidence="5" id="KW-0325">Glycoprotein</keyword>
<feature type="domain" description="HTH CENPB-type" evidence="7">
    <location>
        <begin position="51"/>
        <end position="121"/>
    </location>
</feature>
<dbReference type="SUPFAM" id="SSF46689">
    <property type="entry name" value="Homeodomain-like"/>
    <property type="match status" value="1"/>
</dbReference>
<protein>
    <recommendedName>
        <fullName evidence="3">alpha-glucosidase</fullName>
        <ecNumber evidence="3">3.2.1.20</ecNumber>
    </recommendedName>
</protein>
<organism evidence="8 9">
    <name type="scientific">Fusarium oxysporum f. sp. conglutinans</name>
    <dbReference type="NCBI Taxonomy" id="100902"/>
    <lineage>
        <taxon>Eukaryota</taxon>
        <taxon>Fungi</taxon>
        <taxon>Dikarya</taxon>
        <taxon>Ascomycota</taxon>
        <taxon>Pezizomycotina</taxon>
        <taxon>Sordariomycetes</taxon>
        <taxon>Hypocreomycetidae</taxon>
        <taxon>Hypocreales</taxon>
        <taxon>Nectriaceae</taxon>
        <taxon>Fusarium</taxon>
        <taxon>Fusarium oxysporum species complex</taxon>
    </lineage>
</organism>
<dbReference type="InterPro" id="IPR009057">
    <property type="entry name" value="Homeodomain-like_sf"/>
</dbReference>
<dbReference type="GO" id="GO:0005975">
    <property type="term" value="P:carbohydrate metabolic process"/>
    <property type="evidence" value="ECO:0007669"/>
    <property type="project" value="InterPro"/>
</dbReference>
<dbReference type="CDD" id="cd06602">
    <property type="entry name" value="GH31_MGAM_SI_GAA"/>
    <property type="match status" value="1"/>
</dbReference>
<dbReference type="Pfam" id="PF03221">
    <property type="entry name" value="HTH_Tnp_Tc5"/>
    <property type="match status" value="1"/>
</dbReference>
<evidence type="ECO:0000313" key="8">
    <source>
        <dbReference type="EMBL" id="KAF6520543.1"/>
    </source>
</evidence>
<dbReference type="Gene3D" id="2.60.40.1760">
    <property type="entry name" value="glycosyl hydrolase (family 31)"/>
    <property type="match status" value="1"/>
</dbReference>
<dbReference type="Gene3D" id="2.60.40.1180">
    <property type="entry name" value="Golgi alpha-mannosidase II"/>
    <property type="match status" value="2"/>
</dbReference>